<comment type="subcellular location">
    <subcellularLocation>
        <location evidence="8">Nucleus</location>
    </subcellularLocation>
</comment>
<evidence type="ECO:0000313" key="11">
    <source>
        <dbReference type="EMBL" id="ODV66720.1"/>
    </source>
</evidence>
<dbReference type="GeneID" id="30998454"/>
<dbReference type="RefSeq" id="XP_020075787.1">
    <property type="nucleotide sequence ID" value="XM_020223905.1"/>
</dbReference>
<comment type="function">
    <text evidence="1 8">Involved in pre-mRNA splicing.</text>
</comment>
<dbReference type="Pfam" id="PF00642">
    <property type="entry name" value="zf-CCCH"/>
    <property type="match status" value="1"/>
</dbReference>
<dbReference type="PANTHER" id="PTHR12930">
    <property type="entry name" value="ZINC FINGER PROTEIN 183"/>
    <property type="match status" value="1"/>
</dbReference>
<feature type="non-terminal residue" evidence="11">
    <location>
        <position position="1"/>
    </location>
</feature>
<gene>
    <name evidence="11" type="ORF">HYPBUDRAFT_93087</name>
</gene>
<dbReference type="InterPro" id="IPR039971">
    <property type="entry name" value="CWC24-like"/>
</dbReference>
<evidence type="ECO:0000256" key="7">
    <source>
        <dbReference type="PROSITE-ProRule" id="PRU00723"/>
    </source>
</evidence>
<keyword evidence="8" id="KW-0539">Nucleus</keyword>
<evidence type="ECO:0000259" key="10">
    <source>
        <dbReference type="PROSITE" id="PS50103"/>
    </source>
</evidence>
<evidence type="ECO:0000313" key="12">
    <source>
        <dbReference type="Proteomes" id="UP000095085"/>
    </source>
</evidence>
<dbReference type="SUPFAM" id="SSF90229">
    <property type="entry name" value="CCCH zinc finger"/>
    <property type="match status" value="1"/>
</dbReference>
<dbReference type="Proteomes" id="UP000095085">
    <property type="component" value="Unassembled WGS sequence"/>
</dbReference>
<evidence type="ECO:0000256" key="3">
    <source>
        <dbReference type="ARBA" id="ARBA00020647"/>
    </source>
</evidence>
<accession>A0A1E4RHI9</accession>
<dbReference type="SUPFAM" id="SSF57850">
    <property type="entry name" value="RING/U-box"/>
    <property type="match status" value="1"/>
</dbReference>
<dbReference type="GO" id="GO:0003677">
    <property type="term" value="F:DNA binding"/>
    <property type="evidence" value="ECO:0007669"/>
    <property type="project" value="UniProtKB-UniRule"/>
</dbReference>
<keyword evidence="4 7" id="KW-0479">Metal-binding</keyword>
<dbReference type="InterPro" id="IPR013083">
    <property type="entry name" value="Znf_RING/FYVE/PHD"/>
</dbReference>
<dbReference type="PROSITE" id="PS50089">
    <property type="entry name" value="ZF_RING_2"/>
    <property type="match status" value="1"/>
</dbReference>
<keyword evidence="5 7" id="KW-0863">Zinc-finger</keyword>
<keyword evidence="12" id="KW-1185">Reference proteome</keyword>
<dbReference type="GO" id="GO:0000974">
    <property type="term" value="C:Prp19 complex"/>
    <property type="evidence" value="ECO:0007669"/>
    <property type="project" value="EnsemblFungi"/>
</dbReference>
<feature type="non-terminal residue" evidence="11">
    <location>
        <position position="135"/>
    </location>
</feature>
<feature type="domain" description="C3H1-type" evidence="10">
    <location>
        <begin position="17"/>
        <end position="45"/>
    </location>
</feature>
<dbReference type="GO" id="GO:0034247">
    <property type="term" value="P:snoRNA splicing"/>
    <property type="evidence" value="ECO:0007669"/>
    <property type="project" value="EnsemblFungi"/>
</dbReference>
<dbReference type="Gene3D" id="4.10.1000.10">
    <property type="entry name" value="Zinc finger, CCCH-type"/>
    <property type="match status" value="1"/>
</dbReference>
<evidence type="ECO:0000259" key="9">
    <source>
        <dbReference type="PROSITE" id="PS50089"/>
    </source>
</evidence>
<feature type="zinc finger region" description="C3H1-type" evidence="7">
    <location>
        <begin position="17"/>
        <end position="45"/>
    </location>
</feature>
<dbReference type="GO" id="GO:0008270">
    <property type="term" value="F:zinc ion binding"/>
    <property type="evidence" value="ECO:0007669"/>
    <property type="project" value="UniProtKB-KW"/>
</dbReference>
<reference evidence="12" key="1">
    <citation type="submission" date="2016-05" db="EMBL/GenBank/DDBJ databases">
        <title>Comparative genomics of biotechnologically important yeasts.</title>
        <authorList>
            <consortium name="DOE Joint Genome Institute"/>
            <person name="Riley R."/>
            <person name="Haridas S."/>
            <person name="Wolfe K.H."/>
            <person name="Lopes M.R."/>
            <person name="Hittinger C.T."/>
            <person name="Goker M."/>
            <person name="Salamov A."/>
            <person name="Wisecaver J."/>
            <person name="Long T.M."/>
            <person name="Aerts A.L."/>
            <person name="Barry K."/>
            <person name="Choi C."/>
            <person name="Clum A."/>
            <person name="Coughlan A.Y."/>
            <person name="Deshpande S."/>
            <person name="Douglass A.P."/>
            <person name="Hanson S.J."/>
            <person name="Klenk H.-P."/>
            <person name="Labutti K."/>
            <person name="Lapidus A."/>
            <person name="Lindquist E."/>
            <person name="Lipzen A."/>
            <person name="Meier-Kolthoff J.P."/>
            <person name="Ohm R.A."/>
            <person name="Otillar R.P."/>
            <person name="Pangilinan J."/>
            <person name="Peng Y."/>
            <person name="Rokas A."/>
            <person name="Rosa C.A."/>
            <person name="Scheuner C."/>
            <person name="Sibirny A.A."/>
            <person name="Slot J.C."/>
            <person name="Stielow J.B."/>
            <person name="Sun H."/>
            <person name="Kurtzman C.P."/>
            <person name="Blackwell M."/>
            <person name="Grigoriev I.V."/>
            <person name="Jeffries T.W."/>
        </authorList>
    </citation>
    <scope>NUCLEOTIDE SEQUENCE [LARGE SCALE GENOMIC DNA]</scope>
    <source>
        <strain evidence="12">NRRL Y-1933</strain>
    </source>
</reference>
<dbReference type="SMART" id="SM00184">
    <property type="entry name" value="RING"/>
    <property type="match status" value="1"/>
</dbReference>
<dbReference type="SMART" id="SM00356">
    <property type="entry name" value="ZnF_C3H1"/>
    <property type="match status" value="1"/>
</dbReference>
<name>A0A1E4RHI9_9ASCO</name>
<evidence type="ECO:0000256" key="1">
    <source>
        <dbReference type="ARBA" id="ARBA00003777"/>
    </source>
</evidence>
<dbReference type="InterPro" id="IPR027370">
    <property type="entry name" value="Znf-RING_euk"/>
</dbReference>
<keyword evidence="8" id="KW-0238">DNA-binding</keyword>
<dbReference type="OrthoDB" id="25761at2759"/>
<evidence type="ECO:0000256" key="4">
    <source>
        <dbReference type="ARBA" id="ARBA00022723"/>
    </source>
</evidence>
<dbReference type="InterPro" id="IPR001841">
    <property type="entry name" value="Znf_RING"/>
</dbReference>
<dbReference type="GO" id="GO:0005684">
    <property type="term" value="C:U2-type spliceosomal complex"/>
    <property type="evidence" value="ECO:0007669"/>
    <property type="project" value="EnsemblFungi"/>
</dbReference>
<dbReference type="EMBL" id="KV454542">
    <property type="protein sequence ID" value="ODV66720.1"/>
    <property type="molecule type" value="Genomic_DNA"/>
</dbReference>
<keyword evidence="8" id="KW-0507">mRNA processing</keyword>
<dbReference type="GO" id="GO:0000349">
    <property type="term" value="P:generation of catalytic spliceosome for first transesterification step"/>
    <property type="evidence" value="ECO:0007669"/>
    <property type="project" value="EnsemblFungi"/>
</dbReference>
<feature type="domain" description="RING-type" evidence="9">
    <location>
        <begin position="76"/>
        <end position="116"/>
    </location>
</feature>
<dbReference type="Pfam" id="PF13445">
    <property type="entry name" value="zf-RING_UBOX"/>
    <property type="match status" value="1"/>
</dbReference>
<comment type="subunit">
    <text evidence="8">Associated with the spliceosome.</text>
</comment>
<protein>
    <recommendedName>
        <fullName evidence="3 8">Pre-mRNA-splicing factor CWC24</fullName>
    </recommendedName>
</protein>
<keyword evidence="8" id="KW-0747">Spliceosome</keyword>
<comment type="similarity">
    <text evidence="2 8">Belongs to the CWC24 family.</text>
</comment>
<dbReference type="AlphaFoldDB" id="A0A1E4RHI9"/>
<keyword evidence="6 7" id="KW-0862">Zinc</keyword>
<dbReference type="InterPro" id="IPR000571">
    <property type="entry name" value="Znf_CCCH"/>
</dbReference>
<evidence type="ECO:0000256" key="5">
    <source>
        <dbReference type="ARBA" id="ARBA00022771"/>
    </source>
</evidence>
<keyword evidence="8" id="KW-0508">mRNA splicing</keyword>
<evidence type="ECO:0000256" key="8">
    <source>
        <dbReference type="RuleBase" id="RU367110"/>
    </source>
</evidence>
<dbReference type="PANTHER" id="PTHR12930:SF0">
    <property type="entry name" value="RING FINGER PROTEIN 113B"/>
    <property type="match status" value="1"/>
</dbReference>
<dbReference type="InterPro" id="IPR036855">
    <property type="entry name" value="Znf_CCCH_sf"/>
</dbReference>
<proteinExistence type="inferred from homology"/>
<sequence length="135" mass="15704">GPLKPVPINIKTTTITDFQPDVCKDFLQTGYCGYGDTCKFLHIREELKQRAPVEKEWETVKTKTDKKDLDKLPYRCVLCKEDYKKPVKTICGHIFCKECFMKRLKLQKKAKCFICNKDTNGTIQPISQNQLQKLI</sequence>
<organism evidence="11 12">
    <name type="scientific">Hyphopichia burtonii NRRL Y-1933</name>
    <dbReference type="NCBI Taxonomy" id="984485"/>
    <lineage>
        <taxon>Eukaryota</taxon>
        <taxon>Fungi</taxon>
        <taxon>Dikarya</taxon>
        <taxon>Ascomycota</taxon>
        <taxon>Saccharomycotina</taxon>
        <taxon>Pichiomycetes</taxon>
        <taxon>Debaryomycetaceae</taxon>
        <taxon>Hyphopichia</taxon>
    </lineage>
</organism>
<evidence type="ECO:0000256" key="2">
    <source>
        <dbReference type="ARBA" id="ARBA00009161"/>
    </source>
</evidence>
<evidence type="ECO:0000256" key="6">
    <source>
        <dbReference type="ARBA" id="ARBA00022833"/>
    </source>
</evidence>
<dbReference type="PROSITE" id="PS50103">
    <property type="entry name" value="ZF_C3H1"/>
    <property type="match status" value="1"/>
</dbReference>
<dbReference type="STRING" id="984485.A0A1E4RHI9"/>
<dbReference type="Gene3D" id="3.30.40.10">
    <property type="entry name" value="Zinc/RING finger domain, C3HC4 (zinc finger)"/>
    <property type="match status" value="1"/>
</dbReference>